<keyword evidence="4" id="KW-0808">Transferase</keyword>
<comment type="similarity">
    <text evidence="2 3">Belongs to the DegT/DnrJ/EryC1 family.</text>
</comment>
<evidence type="ECO:0000256" key="3">
    <source>
        <dbReference type="RuleBase" id="RU004508"/>
    </source>
</evidence>
<dbReference type="PIRSF" id="PIRSF000390">
    <property type="entry name" value="PLP_StrS"/>
    <property type="match status" value="1"/>
</dbReference>
<dbReference type="InterPro" id="IPR015421">
    <property type="entry name" value="PyrdxlP-dep_Trfase_major"/>
</dbReference>
<proteinExistence type="inferred from homology"/>
<dbReference type="SUPFAM" id="SSF53383">
    <property type="entry name" value="PLP-dependent transferases"/>
    <property type="match status" value="1"/>
</dbReference>
<gene>
    <name evidence="4" type="ORF">ACFFIP_13730</name>
</gene>
<evidence type="ECO:0000313" key="5">
    <source>
        <dbReference type="Proteomes" id="UP001589797"/>
    </source>
</evidence>
<dbReference type="RefSeq" id="WP_382388245.1">
    <property type="nucleotide sequence ID" value="NZ_JBHLWI010000038.1"/>
</dbReference>
<comment type="caution">
    <text evidence="4">The sequence shown here is derived from an EMBL/GenBank/DDBJ whole genome shotgun (WGS) entry which is preliminary data.</text>
</comment>
<evidence type="ECO:0000256" key="1">
    <source>
        <dbReference type="ARBA" id="ARBA00022898"/>
    </source>
</evidence>
<dbReference type="InterPro" id="IPR015424">
    <property type="entry name" value="PyrdxlP-dep_Trfase"/>
</dbReference>
<dbReference type="CDD" id="cd00616">
    <property type="entry name" value="AHBA_syn"/>
    <property type="match status" value="1"/>
</dbReference>
<dbReference type="PANTHER" id="PTHR30244">
    <property type="entry name" value="TRANSAMINASE"/>
    <property type="match status" value="1"/>
</dbReference>
<dbReference type="InterPro" id="IPR000653">
    <property type="entry name" value="DegT/StrS_aminotransferase"/>
</dbReference>
<sequence>MIKFYDLQKINQQYADELKQAAQEVIDSGWYLFGEKVKNFEKSLQTYLSASNVVTVGNGLDALKLIFQGYIEQGQMQRGDEVIVPANTYIATILSILGAGLMPVFAEPSINTYNLDLDNLESKISKRTKAIIIVHLYGRACWSSEMMSLAEKYGLKVIEDNAQAIGASWGGIKTGTLGHASACSFYPSKNLGALGDAGAVLTSDYQLAAIIRKLANYGSDEKYVHDLKGSNSRMDEIQAAFLDVKLKYLDSENQKRREFATLYFENISHPLVVLPRISDPLQNQEHVWHLFVIRTAKRDALKEHLLKNGIESLIHYPTPPYKQKALKEYSYLHFPITDKIHQEILSLPLSQVSTSEEIHEISEVINKFEQ</sequence>
<dbReference type="Gene3D" id="3.90.1150.10">
    <property type="entry name" value="Aspartate Aminotransferase, domain 1"/>
    <property type="match status" value="1"/>
</dbReference>
<evidence type="ECO:0000256" key="2">
    <source>
        <dbReference type="ARBA" id="ARBA00037999"/>
    </source>
</evidence>
<protein>
    <submittedName>
        <fullName evidence="4">DegT/DnrJ/EryC1/StrS family aminotransferase</fullName>
    </submittedName>
</protein>
<accession>A0ABV6FV57</accession>
<dbReference type="Gene3D" id="3.40.640.10">
    <property type="entry name" value="Type I PLP-dependent aspartate aminotransferase-like (Major domain)"/>
    <property type="match status" value="1"/>
</dbReference>
<dbReference type="GO" id="GO:0008483">
    <property type="term" value="F:transaminase activity"/>
    <property type="evidence" value="ECO:0007669"/>
    <property type="project" value="UniProtKB-KW"/>
</dbReference>
<evidence type="ECO:0000313" key="4">
    <source>
        <dbReference type="EMBL" id="MFC0263748.1"/>
    </source>
</evidence>
<name>A0ABV6FV57_9BACT</name>
<reference evidence="4 5" key="1">
    <citation type="submission" date="2024-09" db="EMBL/GenBank/DDBJ databases">
        <authorList>
            <person name="Sun Q."/>
            <person name="Mori K."/>
        </authorList>
    </citation>
    <scope>NUCLEOTIDE SEQUENCE [LARGE SCALE GENOMIC DNA]</scope>
    <source>
        <strain evidence="4 5">CCM 7650</strain>
    </source>
</reference>
<dbReference type="InterPro" id="IPR015422">
    <property type="entry name" value="PyrdxlP-dep_Trfase_small"/>
</dbReference>
<dbReference type="Proteomes" id="UP001589797">
    <property type="component" value="Unassembled WGS sequence"/>
</dbReference>
<dbReference type="Pfam" id="PF01041">
    <property type="entry name" value="DegT_DnrJ_EryC1"/>
    <property type="match status" value="1"/>
</dbReference>
<organism evidence="4 5">
    <name type="scientific">Fontibacter flavus</name>
    <dbReference type="NCBI Taxonomy" id="654838"/>
    <lineage>
        <taxon>Bacteria</taxon>
        <taxon>Pseudomonadati</taxon>
        <taxon>Bacteroidota</taxon>
        <taxon>Cytophagia</taxon>
        <taxon>Cytophagales</taxon>
        <taxon>Cyclobacteriaceae</taxon>
        <taxon>Fontibacter</taxon>
    </lineage>
</organism>
<keyword evidence="5" id="KW-1185">Reference proteome</keyword>
<dbReference type="PANTHER" id="PTHR30244:SF36">
    <property type="entry name" value="3-OXO-GLUCOSE-6-PHOSPHATE:GLUTAMATE AMINOTRANSFERASE"/>
    <property type="match status" value="1"/>
</dbReference>
<dbReference type="EMBL" id="JBHLWI010000038">
    <property type="protein sequence ID" value="MFC0263748.1"/>
    <property type="molecule type" value="Genomic_DNA"/>
</dbReference>
<keyword evidence="1 3" id="KW-0663">Pyridoxal phosphate</keyword>
<keyword evidence="4" id="KW-0032">Aminotransferase</keyword>